<dbReference type="Pfam" id="PF06732">
    <property type="entry name" value="Pescadillo_N"/>
    <property type="match status" value="1"/>
</dbReference>
<evidence type="ECO:0000313" key="8">
    <source>
        <dbReference type="Proteomes" id="UP000319160"/>
    </source>
</evidence>
<evidence type="ECO:0000259" key="6">
    <source>
        <dbReference type="PROSITE" id="PS50172"/>
    </source>
</evidence>
<dbReference type="OrthoDB" id="10264910at2759"/>
<accession>A0A553I473</accession>
<feature type="compositionally biased region" description="Polar residues" evidence="5">
    <location>
        <begin position="707"/>
        <end position="717"/>
    </location>
</feature>
<dbReference type="GO" id="GO:0005654">
    <property type="term" value="C:nucleoplasm"/>
    <property type="evidence" value="ECO:0007669"/>
    <property type="project" value="UniProtKB-SubCell"/>
</dbReference>
<comment type="subcellular location">
    <subcellularLocation>
        <location evidence="4">Nucleus</location>
        <location evidence="4">Nucleolus</location>
    </subcellularLocation>
    <subcellularLocation>
        <location evidence="4">Nucleus</location>
        <location evidence="4">Nucleoplasm</location>
    </subcellularLocation>
</comment>
<dbReference type="InterPro" id="IPR019622">
    <property type="entry name" value="Rrn9_dom"/>
</dbReference>
<feature type="compositionally biased region" description="Acidic residues" evidence="5">
    <location>
        <begin position="514"/>
        <end position="538"/>
    </location>
</feature>
<evidence type="ECO:0000256" key="5">
    <source>
        <dbReference type="SAM" id="MobiDB-lite"/>
    </source>
</evidence>
<feature type="compositionally biased region" description="Acidic residues" evidence="5">
    <location>
        <begin position="573"/>
        <end position="591"/>
    </location>
</feature>
<comment type="subunit">
    <text evidence="4">Component of the NOP7 complex, composed of ERB1, NOP7 and YTM1. Within the NOP7 complex ERB1 appears to interact directly with NOP7 and YTM1. The NOP7 complex also associates with the 66S pre-ribosome.</text>
</comment>
<organism evidence="7 8">
    <name type="scientific">Xylaria flabelliformis</name>
    <dbReference type="NCBI Taxonomy" id="2512241"/>
    <lineage>
        <taxon>Eukaryota</taxon>
        <taxon>Fungi</taxon>
        <taxon>Dikarya</taxon>
        <taxon>Ascomycota</taxon>
        <taxon>Pezizomycotina</taxon>
        <taxon>Sordariomycetes</taxon>
        <taxon>Xylariomycetidae</taxon>
        <taxon>Xylariales</taxon>
        <taxon>Xylariaceae</taxon>
        <taxon>Xylaria</taxon>
    </lineage>
</organism>
<evidence type="ECO:0000256" key="3">
    <source>
        <dbReference type="ARBA" id="ARBA00023242"/>
    </source>
</evidence>
<comment type="similarity">
    <text evidence="4">Belongs to the pescadillo family.</text>
</comment>
<feature type="region of interest" description="Disordered" evidence="5">
    <location>
        <begin position="1062"/>
        <end position="1129"/>
    </location>
</feature>
<feature type="compositionally biased region" description="Acidic residues" evidence="5">
    <location>
        <begin position="552"/>
        <end position="565"/>
    </location>
</feature>
<feature type="compositionally biased region" description="Basic and acidic residues" evidence="5">
    <location>
        <begin position="1339"/>
        <end position="1351"/>
    </location>
</feature>
<dbReference type="GO" id="GO:0030687">
    <property type="term" value="C:preribosome, large subunit precursor"/>
    <property type="evidence" value="ECO:0007669"/>
    <property type="project" value="UniProtKB-UniRule"/>
</dbReference>
<feature type="compositionally biased region" description="Low complexity" evidence="5">
    <location>
        <begin position="980"/>
        <end position="992"/>
    </location>
</feature>
<comment type="function">
    <text evidence="4">Component of the NOP7 complex, which is required for maturation of the 25S and 5.8S ribosomal RNAs and formation of the 60S ribosome.</text>
</comment>
<feature type="region of interest" description="Disordered" evidence="5">
    <location>
        <begin position="484"/>
        <end position="717"/>
    </location>
</feature>
<dbReference type="GO" id="GO:0070545">
    <property type="term" value="C:PeBoW complex"/>
    <property type="evidence" value="ECO:0007669"/>
    <property type="project" value="TreeGrafter"/>
</dbReference>
<dbReference type="Gene3D" id="3.40.50.10190">
    <property type="entry name" value="BRCT domain"/>
    <property type="match status" value="1"/>
</dbReference>
<reference evidence="8" key="1">
    <citation type="submission" date="2019-06" db="EMBL/GenBank/DDBJ databases">
        <title>Draft genome sequence of the griseofulvin-producing fungus Xylaria cubensis strain G536.</title>
        <authorList>
            <person name="Mead M.E."/>
            <person name="Raja H.A."/>
            <person name="Steenwyk J.L."/>
            <person name="Knowles S.L."/>
            <person name="Oberlies N.H."/>
            <person name="Rokas A."/>
        </authorList>
    </citation>
    <scope>NUCLEOTIDE SEQUENCE [LARGE SCALE GENOMIC DNA]</scope>
    <source>
        <strain evidence="8">G536</strain>
    </source>
</reference>
<evidence type="ECO:0000313" key="7">
    <source>
        <dbReference type="EMBL" id="TRX94967.1"/>
    </source>
</evidence>
<comment type="caution">
    <text evidence="7">The sequence shown here is derived from an EMBL/GenBank/DDBJ whole genome shotgun (WGS) entry which is preliminary data.</text>
</comment>
<dbReference type="Proteomes" id="UP000319160">
    <property type="component" value="Unassembled WGS sequence"/>
</dbReference>
<feature type="compositionally biased region" description="Acidic residues" evidence="5">
    <location>
        <begin position="689"/>
        <end position="701"/>
    </location>
</feature>
<feature type="domain" description="BRCT" evidence="6">
    <location>
        <begin position="372"/>
        <end position="488"/>
    </location>
</feature>
<dbReference type="InterPro" id="IPR010613">
    <property type="entry name" value="PES"/>
</dbReference>
<feature type="compositionally biased region" description="Basic residues" evidence="5">
    <location>
        <begin position="885"/>
        <end position="894"/>
    </location>
</feature>
<keyword evidence="3 4" id="KW-0539">Nucleus</keyword>
<feature type="region of interest" description="Disordered" evidence="5">
    <location>
        <begin position="850"/>
        <end position="900"/>
    </location>
</feature>
<dbReference type="Pfam" id="PF00533">
    <property type="entry name" value="BRCT"/>
    <property type="match status" value="1"/>
</dbReference>
<dbReference type="GO" id="GO:0000463">
    <property type="term" value="P:maturation of LSU-rRNA from tricistronic rRNA transcript (SSU-rRNA, 5.8S rRNA, LSU-rRNA)"/>
    <property type="evidence" value="ECO:0007669"/>
    <property type="project" value="UniProtKB-UniRule"/>
</dbReference>
<dbReference type="EMBL" id="VFLP01000018">
    <property type="protein sequence ID" value="TRX94967.1"/>
    <property type="molecule type" value="Genomic_DNA"/>
</dbReference>
<gene>
    <name evidence="4" type="primary">NOP7</name>
    <name evidence="7" type="ORF">FHL15_004052</name>
</gene>
<dbReference type="STRING" id="2512241.A0A553I473"/>
<feature type="region of interest" description="Disordered" evidence="5">
    <location>
        <begin position="1322"/>
        <end position="1360"/>
    </location>
</feature>
<dbReference type="PANTHER" id="PTHR12221">
    <property type="entry name" value="PESCADILLO - RELATED"/>
    <property type="match status" value="1"/>
</dbReference>
<feature type="compositionally biased region" description="Basic and acidic residues" evidence="5">
    <location>
        <begin position="612"/>
        <end position="642"/>
    </location>
</feature>
<feature type="region of interest" description="Disordered" evidence="5">
    <location>
        <begin position="964"/>
        <end position="1046"/>
    </location>
</feature>
<evidence type="ECO:0000256" key="1">
    <source>
        <dbReference type="ARBA" id="ARBA00022517"/>
    </source>
</evidence>
<feature type="compositionally biased region" description="Basic residues" evidence="5">
    <location>
        <begin position="1093"/>
        <end position="1102"/>
    </location>
</feature>
<dbReference type="GO" id="GO:0043021">
    <property type="term" value="F:ribonucleoprotein complex binding"/>
    <property type="evidence" value="ECO:0007669"/>
    <property type="project" value="UniProtKB-UniRule"/>
</dbReference>
<feature type="compositionally biased region" description="Basic residues" evidence="5">
    <location>
        <begin position="1328"/>
        <end position="1338"/>
    </location>
</feature>
<dbReference type="InterPro" id="IPR036420">
    <property type="entry name" value="BRCT_dom_sf"/>
</dbReference>
<dbReference type="PANTHER" id="PTHR12221:SF6">
    <property type="entry name" value="PESCADILLO HOMOLOG"/>
    <property type="match status" value="1"/>
</dbReference>
<dbReference type="SUPFAM" id="SSF52113">
    <property type="entry name" value="BRCT domain"/>
    <property type="match status" value="1"/>
</dbReference>
<dbReference type="PROSITE" id="PS50172">
    <property type="entry name" value="BRCT"/>
    <property type="match status" value="1"/>
</dbReference>
<evidence type="ECO:0000256" key="2">
    <source>
        <dbReference type="ARBA" id="ARBA00022552"/>
    </source>
</evidence>
<keyword evidence="8" id="KW-1185">Reference proteome</keyword>
<feature type="region of interest" description="Disordered" evidence="5">
    <location>
        <begin position="1204"/>
        <end position="1254"/>
    </location>
</feature>
<feature type="compositionally biased region" description="Basic residues" evidence="5">
    <location>
        <begin position="1231"/>
        <end position="1240"/>
    </location>
</feature>
<dbReference type="CDD" id="cd17709">
    <property type="entry name" value="BRCT_pescadillo_like"/>
    <property type="match status" value="1"/>
</dbReference>
<proteinExistence type="inferred from homology"/>
<dbReference type="InterPro" id="IPR001357">
    <property type="entry name" value="BRCT_dom"/>
</dbReference>
<feature type="compositionally biased region" description="Basic and acidic residues" evidence="5">
    <location>
        <begin position="679"/>
        <end position="688"/>
    </location>
</feature>
<sequence>MFPFDKAVKVGKYRHPRAIKKKGEAGNAKNYITRTKAVKKLQISLPDFRKLCIWKGIFPREPRNRKKASKSSTSSTTFYYAKDIQFLLHEPLLQKFRDQKTLEKKISRALGRGDVTDAGRLERNAARPEKTGKPRYTLDHVIRDRYPTFVDALRDLDDCLSMLFLFANLPSTSAVPAKMIARCERLCLEFQHYLIVSQSLRKSFLSIKGIYYQANIQGEDVLWLVPYKFNQRVVGDVDFRIMGTFVEFYMTLLGFVNFRLYTSVGLKYPPKFDQNKDNEAAELGAFKLEGNHTATVSSEPAQLTISDSVVQPDPKTQAEVNKLIRQMKNAAVEGDQTETAPEIDEPTDAIDKFEPTAPGGDVLPQPSYSGHEPGSLFANCTVYLSRETPRQPLEFILRAFGCKRIGWDSILGEGAYTTNELDPSITHQIVDRPIIQAAMEEDGGEEDNQTSQKLAPNQRIPGRIYIQPQWVWDSVNDEELKRPDEYAPGAQLPPHLSPFVQHTQGAYDPTLPLEDQEPEGEALEDSGEEEVEDDEEENSLAVKKPKAAADGMDVDASDEDDEAEDGSFGGFSENEESAGEDSEEDEDEYESEELRNQQELEAELSGKPVKQTKVDARSQKLETKKKLAQKAKEEAEDIERAKGMLSKKKRKLFEQMQYTNNKKSAEDQKLRAKRRKLEKQKARAKASESDEYLPDSDDSDAEDGRSNHWTGPPSTWQQLNSAEIDTLTALNELHNQDLSIHLYNAFALKHRHGKIKKLSTEKPVPNHDVDIATGQLVQENKWVPPNTWTAWPLLSNVVPRPEFMRQTNAADEHFTFRMQTPYSPKTELEETISATMLRLAKETFQARQATQRAKDTVELSSEVSDEEGSVDEMSLAPSRAELKSRAKSRSKSRMMKFESTSEGEVMDVDYPHVENSSTSTAAEGIQLQTVVATDDELSYTLLRPSVEKVLAKLDTALRVLHNAQESRTHCPSESEVSDASSRSQSRSQSRSRGPSTARTHSPDPKRNLTLNSRAPSIPRESLAPEIPGEVKKRGRPKKEYPRLEGETDRAYAVRIARLRKKPIPHFQDDPEPVSESTPAPNSAAEYTDNNPRAKPRARKARTQTRLQRRDSKALSDNTPVDETGKKPLRLPRMSRARLRDWRDVLGAAALAGFPASALDRAARRCADFFGQDFVLHTLQEGPSGQMKLDRHVRYGPGMAIPSLLEDSEESTDEEPSRPSIAPSESEERGRGRSKKSRSKSKSQPQSDVGSTDDDKFFCMVSNCPRAVDPFDRLHNFVRHLKLIHQYSNDELPIEVDSEDEMHGAVHADGFLKPIKVRPGWLGNDVAKEKRKPQPRKKITKEQADTRMRDADSATNYEVSD</sequence>
<feature type="compositionally biased region" description="Basic and acidic residues" evidence="5">
    <location>
        <begin position="1037"/>
        <end position="1046"/>
    </location>
</feature>
<dbReference type="Pfam" id="PF10680">
    <property type="entry name" value="RRN9"/>
    <property type="match status" value="1"/>
</dbReference>
<dbReference type="HAMAP" id="MF_03028">
    <property type="entry name" value="Pescadillo"/>
    <property type="match status" value="1"/>
</dbReference>
<name>A0A553I473_9PEZI</name>
<keyword evidence="1 4" id="KW-0690">Ribosome biogenesis</keyword>
<keyword evidence="2 4" id="KW-0698">rRNA processing</keyword>
<evidence type="ECO:0000256" key="4">
    <source>
        <dbReference type="HAMAP-Rule" id="MF_03028"/>
    </source>
</evidence>
<dbReference type="GO" id="GO:0003723">
    <property type="term" value="F:RNA binding"/>
    <property type="evidence" value="ECO:0007669"/>
    <property type="project" value="TreeGrafter"/>
</dbReference>
<dbReference type="GO" id="GO:0000466">
    <property type="term" value="P:maturation of 5.8S rRNA from tricistronic rRNA transcript (SSU-rRNA, 5.8S rRNA, LSU-rRNA)"/>
    <property type="evidence" value="ECO:0007669"/>
    <property type="project" value="UniProtKB-UniRule"/>
</dbReference>
<protein>
    <recommendedName>
        <fullName evidence="4">Pescadillo homolog</fullName>
    </recommendedName>
    <alternativeName>
        <fullName evidence="4">Nucleolar protein 7 homolog</fullName>
    </alternativeName>
</protein>